<comment type="caution">
    <text evidence="1">The sequence shown here is derived from an EMBL/GenBank/DDBJ whole genome shotgun (WGS) entry which is preliminary data.</text>
</comment>
<dbReference type="Proteomes" id="UP001054945">
    <property type="component" value="Unassembled WGS sequence"/>
</dbReference>
<accession>A0AAV4S1M3</accession>
<evidence type="ECO:0000313" key="2">
    <source>
        <dbReference type="Proteomes" id="UP001054945"/>
    </source>
</evidence>
<gene>
    <name evidence="1" type="ORF">CEXT_808221</name>
</gene>
<evidence type="ECO:0000313" key="1">
    <source>
        <dbReference type="EMBL" id="GIY28433.1"/>
    </source>
</evidence>
<proteinExistence type="predicted"/>
<organism evidence="1 2">
    <name type="scientific">Caerostris extrusa</name>
    <name type="common">Bark spider</name>
    <name type="synonym">Caerostris bankana</name>
    <dbReference type="NCBI Taxonomy" id="172846"/>
    <lineage>
        <taxon>Eukaryota</taxon>
        <taxon>Metazoa</taxon>
        <taxon>Ecdysozoa</taxon>
        <taxon>Arthropoda</taxon>
        <taxon>Chelicerata</taxon>
        <taxon>Arachnida</taxon>
        <taxon>Araneae</taxon>
        <taxon>Araneomorphae</taxon>
        <taxon>Entelegynae</taxon>
        <taxon>Araneoidea</taxon>
        <taxon>Araneidae</taxon>
        <taxon>Caerostris</taxon>
    </lineage>
</organism>
<reference evidence="1 2" key="1">
    <citation type="submission" date="2021-06" db="EMBL/GenBank/DDBJ databases">
        <title>Caerostris extrusa draft genome.</title>
        <authorList>
            <person name="Kono N."/>
            <person name="Arakawa K."/>
        </authorList>
    </citation>
    <scope>NUCLEOTIDE SEQUENCE [LARGE SCALE GENOMIC DNA]</scope>
</reference>
<name>A0AAV4S1M3_CAEEX</name>
<dbReference type="AlphaFoldDB" id="A0AAV4S1M3"/>
<dbReference type="EMBL" id="BPLR01008944">
    <property type="protein sequence ID" value="GIY28433.1"/>
    <property type="molecule type" value="Genomic_DNA"/>
</dbReference>
<sequence>MKHYPSVNCYPVSDYTNQQILHTKQNDSVLLIFDCEGCAWRNLDEQYPFPGLRFGFCWVPLSARDPSEGVRSGSPTKKFASLSIRVLQWLNCYDCTYATRVCDKKICPMCGVNHEECQGPENAFIVMDLIQQLRKSAVT</sequence>
<protein>
    <submittedName>
        <fullName evidence="1">Uncharacterized protein</fullName>
    </submittedName>
</protein>
<keyword evidence="2" id="KW-1185">Reference proteome</keyword>